<protein>
    <submittedName>
        <fullName evidence="1">Uncharacterized protein</fullName>
    </submittedName>
</protein>
<name>A0A059KVC9_9PSED</name>
<reference evidence="1 2" key="1">
    <citation type="submission" date="2013-12" db="EMBL/GenBank/DDBJ databases">
        <authorList>
            <person name="Formusa P.A."/>
            <person name="Habash M."/>
            <person name="Lee H."/>
            <person name="Trevors J.T."/>
        </authorList>
    </citation>
    <scope>NUCLEOTIDE SEQUENCE [LARGE SCALE GENOMIC DNA]</scope>
    <source>
        <strain evidence="1 2">PD30</strain>
    </source>
</reference>
<proteinExistence type="predicted"/>
<organism evidence="1 2">
    <name type="scientific">Pseudomonas mandelii PD30</name>
    <dbReference type="NCBI Taxonomy" id="1419583"/>
    <lineage>
        <taxon>Bacteria</taxon>
        <taxon>Pseudomonadati</taxon>
        <taxon>Pseudomonadota</taxon>
        <taxon>Gammaproteobacteria</taxon>
        <taxon>Pseudomonadales</taxon>
        <taxon>Pseudomonadaceae</taxon>
        <taxon>Pseudomonas</taxon>
    </lineage>
</organism>
<dbReference type="Proteomes" id="UP000026739">
    <property type="component" value="Unassembled WGS sequence"/>
</dbReference>
<dbReference type="RefSeq" id="WP_050482879.1">
    <property type="nucleotide sequence ID" value="NZ_AZQQ01000108.1"/>
</dbReference>
<accession>A0A059KVC9</accession>
<evidence type="ECO:0000313" key="1">
    <source>
        <dbReference type="EMBL" id="KDD65674.1"/>
    </source>
</evidence>
<dbReference type="eggNOG" id="ENOG5031CP4">
    <property type="taxonomic scope" value="Bacteria"/>
</dbReference>
<dbReference type="EMBL" id="AZQQ01000108">
    <property type="protein sequence ID" value="KDD65674.1"/>
    <property type="molecule type" value="Genomic_DNA"/>
</dbReference>
<comment type="caution">
    <text evidence="1">The sequence shown here is derived from an EMBL/GenBank/DDBJ whole genome shotgun (WGS) entry which is preliminary data.</text>
</comment>
<evidence type="ECO:0000313" key="2">
    <source>
        <dbReference type="Proteomes" id="UP000026739"/>
    </source>
</evidence>
<sequence length="1300" mass="143043">MYFELSDKFYKPLGGFGREEALRQDADAAERKLILGELKACLADYEQKLILDKLNGCLTDCSSDKTIDWFDYEMELKQGSSLYEIYVPGSVLFNELLNTVAIRSALTQENMGDAELIRVTDSGKLEVYDGHGWRDLVALGYFDHRKAVRASMEILADIAKEAGGCLWADNIVIVDQWLQFYGFHVPKTVAQLTNLIGYFEFDCPEVDHFGNYWGQIITDDQSLIVLSAEQLNDIRQATAKLITADKKLLDTLYRETGGTVATHDNAAECIVRLAKYPAAQACAMKLLKELDWFGATSGQDVSAHALGQLLITAILLEVYPHIGNAQARKSIGGFDLYAPTHVERSSSVVRKDLETFLHSKGWVNPVVAPLASHLLLAEIAPEFLVKGVPSSLMMGSVGWVSFCVGVALVEAVTKGASRVLTYTQIMAYAELEPVSDPLARLRDLAMLDPIVDWALMNDVVTTTELKQAEKETTERAMTKFEEYVDRTHLARAYTSAIPSRKDIARAAIRGVEPTCALEDKTLYQQPGLPGSHTAMSMVDLHMSGDLVGGEWDLLGVFPDEHAYGAPDLLSSITNQKHEGYYDPSIVSIHKSYPRLQRLEPNDHKYHRQLRGYLGSLNNAVVRNVKMALSHMPPFDLETFLKGKITFFTLRGPAIETSSSRFGGPFTIKKNYETQQGKDAVTGRFGIVMCAAHGNTVTCYELFTLRGELRRNNTLGALIANTGKLQGVARVDFKGDLTAQQIPMDPERLPIILSEYTDGLVEASSASSSVAIIDKLGELAAPATPSERKQSVYQNFENPQLVRIAKFIVNHRPMMTFDELEAVATVPTVLETQRKKGEETATYIVDLVVPFKKCIEDLSSGEHNRMVDGMYGCVMDVIAVGGGLVGAGAKALSISAKAISMASKAVRLTKLAFVTSVSLFNPVDGVPTALFGVGKLVHKGALRFNRQAQEMLGLAQSQLHKLNGRHKTYDLVRAANSADITGQGTWRPHGVTGNALTVVAGRKAHQWYALDRLGKPWGPKLKNFTFQAPIRLPRFNKTLPVSYTRRFIEQSLPLARTKIDNAINVLTRLDLTKQRNAIIKVMLGSNSSDAFERLVNYLRLVRADFAGLSISNIFLDPLKNTNNIAAFNMDDYKQWKAAKDQADTKFIEIYTPNINKHFIGLGFNHDVVADDLIHEVFHGAAQTDDVSYARDAGRNGERGQLLDVAALLNLASGHLPVSDEGRACHASSKAFENADSLAVTTSLLSQLFTDKGSYELNMSILRGALEANPGSAIDEPVLITLNNAIAPNPDSGRRPPGSRMD</sequence>
<gene>
    <name evidence="1" type="ORF">V466_28570</name>
</gene>